<keyword evidence="1" id="KW-0812">Transmembrane</keyword>
<dbReference type="Proteomes" id="UP000292507">
    <property type="component" value="Unassembled WGS sequence"/>
</dbReference>
<name>A0A4Q7YA82_9ACTN</name>
<feature type="transmembrane region" description="Helical" evidence="1">
    <location>
        <begin position="365"/>
        <end position="388"/>
    </location>
</feature>
<protein>
    <submittedName>
        <fullName evidence="4">TctA family transporter</fullName>
    </submittedName>
</protein>
<evidence type="ECO:0000259" key="3">
    <source>
        <dbReference type="Pfam" id="PF07331"/>
    </source>
</evidence>
<dbReference type="EMBL" id="SHKV01000001">
    <property type="protein sequence ID" value="RZU33464.1"/>
    <property type="molecule type" value="Genomic_DNA"/>
</dbReference>
<dbReference type="InterPro" id="IPR009936">
    <property type="entry name" value="DUF1468"/>
</dbReference>
<feature type="transmembrane region" description="Helical" evidence="1">
    <location>
        <begin position="552"/>
        <end position="573"/>
    </location>
</feature>
<evidence type="ECO:0000259" key="2">
    <source>
        <dbReference type="Pfam" id="PF01970"/>
    </source>
</evidence>
<feature type="transmembrane region" description="Helical" evidence="1">
    <location>
        <begin position="528"/>
        <end position="546"/>
    </location>
</feature>
<accession>A0A4Q7YA82</accession>
<feature type="transmembrane region" description="Helical" evidence="1">
    <location>
        <begin position="197"/>
        <end position="221"/>
    </location>
</feature>
<keyword evidence="5" id="KW-1185">Reference proteome</keyword>
<organism evidence="4 5">
    <name type="scientific">Blastococcus saxobsidens</name>
    <dbReference type="NCBI Taxonomy" id="138336"/>
    <lineage>
        <taxon>Bacteria</taxon>
        <taxon>Bacillati</taxon>
        <taxon>Actinomycetota</taxon>
        <taxon>Actinomycetes</taxon>
        <taxon>Geodermatophilales</taxon>
        <taxon>Geodermatophilaceae</taxon>
        <taxon>Blastococcus</taxon>
    </lineage>
</organism>
<evidence type="ECO:0000313" key="4">
    <source>
        <dbReference type="EMBL" id="RZU33464.1"/>
    </source>
</evidence>
<sequence length="718" mass="75391">MIDGLLGAVSVLMAWPNPVLLVAGVLFGMLIGFLPGMAGSVALALLIPISFTMDPEDAVLFLIAAYSPAGFGGMLTSILVNTPGSPENAATTFDGYPMAKQGRAGAAIGAATAASVLGGLFGTAVLLALIPPAQSLVLSFSYPEFLMMAILGLTVIAVITDRNTFKGLAAAAVGFLLAFVGLEPITGSPRFTFDQFYLWDGVNIVPVLIGLFAGAEVLALFGKGTSIAEQGAADTHVARVLADKSEPVTFWEGVRVTFRHWFLVIRASIIGTVIGVIPGVGGAVSGFLAYSHAKQSSRTPERFGKGAVEGVIAAESANDAKEGGSLLPTVAFGIPGTVGMAILLGALIMQGIPAGPTLMIEHIDLVYTLVIGMVAAKFVAPIVVYAVARYATKLTALRPGLFTPLIAVAALVGSYTIGLEILDVVVALVFGYVGYAMRRYGFSRVALIIALVLGELVERSYYQMVATFGSPMPLLTRPISAVLVTVCALVLLFAAWQAYRRARSAERASVEGEDDEELASAPRQPGRIIFDALLLVFSAAIVVQAFDIENEAATMPLLIGIPVVGALTLQLFLDALPGAAVRIRSTLVSVTGGRRQRAVSAPSPDPVTVDPAAATTGHTSVLEEARTRTQAAELAAEQEEEQEMSGRQVLLRQTAFGLWAVGFVALAWLVGFVVAIPVALLFFLRLLARESWLRSVLVTLGSWAFLYGLFVVLLDVPL</sequence>
<dbReference type="OrthoDB" id="9781349at2"/>
<gene>
    <name evidence="4" type="ORF">BKA19_3193</name>
</gene>
<proteinExistence type="predicted"/>
<dbReference type="PANTHER" id="PTHR35342">
    <property type="entry name" value="TRICARBOXYLIC TRANSPORT PROTEIN"/>
    <property type="match status" value="1"/>
</dbReference>
<feature type="transmembrane region" description="Helical" evidence="1">
    <location>
        <begin position="445"/>
        <end position="462"/>
    </location>
</feature>
<feature type="transmembrane region" description="Helical" evidence="1">
    <location>
        <begin position="474"/>
        <end position="496"/>
    </location>
</feature>
<comment type="caution">
    <text evidence="4">The sequence shown here is derived from an EMBL/GenBank/DDBJ whole genome shotgun (WGS) entry which is preliminary data.</text>
</comment>
<feature type="transmembrane region" description="Helical" evidence="1">
    <location>
        <begin position="696"/>
        <end position="716"/>
    </location>
</feature>
<keyword evidence="1" id="KW-1133">Transmembrane helix</keyword>
<feature type="transmembrane region" description="Helical" evidence="1">
    <location>
        <begin position="142"/>
        <end position="159"/>
    </location>
</feature>
<dbReference type="RefSeq" id="WP_104526842.1">
    <property type="nucleotide sequence ID" value="NZ_POQT01000002.1"/>
</dbReference>
<dbReference type="Pfam" id="PF07331">
    <property type="entry name" value="TctB"/>
    <property type="match status" value="1"/>
</dbReference>
<feature type="transmembrane region" description="Helical" evidence="1">
    <location>
        <begin position="330"/>
        <end position="353"/>
    </location>
</feature>
<feature type="transmembrane region" description="Helical" evidence="1">
    <location>
        <begin position="656"/>
        <end position="684"/>
    </location>
</feature>
<keyword evidence="1" id="KW-0472">Membrane</keyword>
<feature type="transmembrane region" description="Helical" evidence="1">
    <location>
        <begin position="165"/>
        <end position="185"/>
    </location>
</feature>
<feature type="transmembrane region" description="Helical" evidence="1">
    <location>
        <begin position="20"/>
        <end position="47"/>
    </location>
</feature>
<reference evidence="4 5" key="1">
    <citation type="submission" date="2019-02" db="EMBL/GenBank/DDBJ databases">
        <title>Sequencing the genomes of 1000 actinobacteria strains.</title>
        <authorList>
            <person name="Klenk H.-P."/>
        </authorList>
    </citation>
    <scope>NUCLEOTIDE SEQUENCE [LARGE SCALE GENOMIC DNA]</scope>
    <source>
        <strain evidence="4 5">DSM 44509</strain>
    </source>
</reference>
<feature type="transmembrane region" description="Helical" evidence="1">
    <location>
        <begin position="106"/>
        <end position="130"/>
    </location>
</feature>
<dbReference type="PANTHER" id="PTHR35342:SF5">
    <property type="entry name" value="TRICARBOXYLIC TRANSPORT PROTEIN"/>
    <property type="match status" value="1"/>
</dbReference>
<feature type="domain" description="DUF1468" evidence="3">
    <location>
        <begin position="530"/>
        <end position="718"/>
    </location>
</feature>
<feature type="domain" description="DUF112" evidence="2">
    <location>
        <begin position="20"/>
        <end position="449"/>
    </location>
</feature>
<feature type="transmembrane region" description="Helical" evidence="1">
    <location>
        <begin position="261"/>
        <end position="290"/>
    </location>
</feature>
<feature type="transmembrane region" description="Helical" evidence="1">
    <location>
        <begin position="59"/>
        <end position="80"/>
    </location>
</feature>
<feature type="transmembrane region" description="Helical" evidence="1">
    <location>
        <begin position="421"/>
        <end position="438"/>
    </location>
</feature>
<evidence type="ECO:0000256" key="1">
    <source>
        <dbReference type="SAM" id="Phobius"/>
    </source>
</evidence>
<dbReference type="AlphaFoldDB" id="A0A4Q7YA82"/>
<evidence type="ECO:0000313" key="5">
    <source>
        <dbReference type="Proteomes" id="UP000292507"/>
    </source>
</evidence>
<dbReference type="InterPro" id="IPR002823">
    <property type="entry name" value="DUF112_TM"/>
</dbReference>
<dbReference type="Pfam" id="PF01970">
    <property type="entry name" value="TctA"/>
    <property type="match status" value="1"/>
</dbReference>